<dbReference type="STRING" id="1450535.A0A317V471"/>
<evidence type="ECO:0000256" key="6">
    <source>
        <dbReference type="ARBA" id="ARBA00023004"/>
    </source>
</evidence>
<dbReference type="InterPro" id="IPR036396">
    <property type="entry name" value="Cyt_P450_sf"/>
</dbReference>
<keyword evidence="6 8" id="KW-0408">Iron</keyword>
<evidence type="ECO:0000313" key="11">
    <source>
        <dbReference type="EMBL" id="PWY67637.1"/>
    </source>
</evidence>
<accession>A0A317V471</accession>
<keyword evidence="7 9" id="KW-0503">Monooxygenase</keyword>
<dbReference type="PANTHER" id="PTHR24305">
    <property type="entry name" value="CYTOCHROME P450"/>
    <property type="match status" value="1"/>
</dbReference>
<dbReference type="Pfam" id="PF00067">
    <property type="entry name" value="p450"/>
    <property type="match status" value="1"/>
</dbReference>
<keyword evidence="3 8" id="KW-0349">Heme</keyword>
<feature type="transmembrane region" description="Helical" evidence="10">
    <location>
        <begin position="12"/>
        <end position="38"/>
    </location>
</feature>
<feature type="binding site" description="axial binding residue" evidence="8">
    <location>
        <position position="464"/>
    </location>
    <ligand>
        <name>heme</name>
        <dbReference type="ChEBI" id="CHEBI:30413"/>
    </ligand>
    <ligandPart>
        <name>Fe</name>
        <dbReference type="ChEBI" id="CHEBI:18248"/>
    </ligandPart>
</feature>
<evidence type="ECO:0000256" key="8">
    <source>
        <dbReference type="PIRSR" id="PIRSR602401-1"/>
    </source>
</evidence>
<dbReference type="OrthoDB" id="3945418at2759"/>
<dbReference type="PRINTS" id="PR00463">
    <property type="entry name" value="EP450I"/>
</dbReference>
<dbReference type="GO" id="GO:0005506">
    <property type="term" value="F:iron ion binding"/>
    <property type="evidence" value="ECO:0007669"/>
    <property type="project" value="InterPro"/>
</dbReference>
<evidence type="ECO:0000256" key="5">
    <source>
        <dbReference type="ARBA" id="ARBA00023002"/>
    </source>
</evidence>
<dbReference type="EMBL" id="MSFK01000047">
    <property type="protein sequence ID" value="PWY67637.1"/>
    <property type="molecule type" value="Genomic_DNA"/>
</dbReference>
<sequence length="537" mass="59986">MLSDILDLAPGAGYHLLSIAATLLVISIATVVIYRLYFSPLANIPGPKIAAATSLFHFYHDVIRDGQYIWVVRQMHEKYGPVVRIRPDAIHVNDPHAIDAVFGTVGSRRNKAKGTLNGYMAYGSVLGTEGHDLHRRRRAALSPFFSKQSVRKLEGALLEIMAKVSRRLHERAEQGGVVNMNVLYASMTSDIVTGYALGESWGYLDMSDLNERAYRVISASCSTFHLNTFFPVLGVIVRRFPRSVIMRLIDISFFEKMVANVSQRLETIRRSIVEQGSGSAADVSDNIFYKMITSDQLPVAEKATRRLIDEARIVIAAGTDTTAQALRGITYELLANPAVLAKLKKELEDAIPTSDEKLPRVADLEELPYLSAVIEEGLRLYAGFSYRQERVSPDEDTVIHTTLDGKPVSYIIPAGISMSMTAPLLHRHEALYGPNPNVFDPERYLNNKQLSKYLITFSRGPRQCVGINLAYAEMYLALWTIFRQFDVYDGIGIQNVPTMELYETSRDDVAMVRDRVAPFVKTGSLGVRARLRLPGHE</sequence>
<organism evidence="11 12">
    <name type="scientific">Aspergillus sclerotioniger CBS 115572</name>
    <dbReference type="NCBI Taxonomy" id="1450535"/>
    <lineage>
        <taxon>Eukaryota</taxon>
        <taxon>Fungi</taxon>
        <taxon>Dikarya</taxon>
        <taxon>Ascomycota</taxon>
        <taxon>Pezizomycotina</taxon>
        <taxon>Eurotiomycetes</taxon>
        <taxon>Eurotiomycetidae</taxon>
        <taxon>Eurotiales</taxon>
        <taxon>Aspergillaceae</taxon>
        <taxon>Aspergillus</taxon>
        <taxon>Aspergillus subgen. Circumdati</taxon>
    </lineage>
</organism>
<evidence type="ECO:0000256" key="7">
    <source>
        <dbReference type="ARBA" id="ARBA00023033"/>
    </source>
</evidence>
<keyword evidence="5 9" id="KW-0560">Oxidoreductase</keyword>
<keyword evidence="10" id="KW-0472">Membrane</keyword>
<keyword evidence="4 8" id="KW-0479">Metal-binding</keyword>
<dbReference type="InterPro" id="IPR050121">
    <property type="entry name" value="Cytochrome_P450_monoxygenase"/>
</dbReference>
<dbReference type="InterPro" id="IPR001128">
    <property type="entry name" value="Cyt_P450"/>
</dbReference>
<reference evidence="11 12" key="1">
    <citation type="submission" date="2016-12" db="EMBL/GenBank/DDBJ databases">
        <title>The genomes of Aspergillus section Nigri reveals drivers in fungal speciation.</title>
        <authorList>
            <consortium name="DOE Joint Genome Institute"/>
            <person name="Vesth T.C."/>
            <person name="Nybo J."/>
            <person name="Theobald S."/>
            <person name="Brandl J."/>
            <person name="Frisvad J.C."/>
            <person name="Nielsen K.F."/>
            <person name="Lyhne E.K."/>
            <person name="Kogle M.E."/>
            <person name="Kuo A."/>
            <person name="Riley R."/>
            <person name="Clum A."/>
            <person name="Nolan M."/>
            <person name="Lipzen A."/>
            <person name="Salamov A."/>
            <person name="Henrissat B."/>
            <person name="Wiebenga A."/>
            <person name="De Vries R.P."/>
            <person name="Grigoriev I.V."/>
            <person name="Mortensen U.H."/>
            <person name="Andersen M.R."/>
            <person name="Baker S.E."/>
        </authorList>
    </citation>
    <scope>NUCLEOTIDE SEQUENCE [LARGE SCALE GENOMIC DNA]</scope>
    <source>
        <strain evidence="11 12">CBS 115572</strain>
    </source>
</reference>
<dbReference type="PROSITE" id="PS00086">
    <property type="entry name" value="CYTOCHROME_P450"/>
    <property type="match status" value="1"/>
</dbReference>
<evidence type="ECO:0000256" key="9">
    <source>
        <dbReference type="RuleBase" id="RU000461"/>
    </source>
</evidence>
<comment type="cofactor">
    <cofactor evidence="1 8">
        <name>heme</name>
        <dbReference type="ChEBI" id="CHEBI:30413"/>
    </cofactor>
</comment>
<evidence type="ECO:0000313" key="12">
    <source>
        <dbReference type="Proteomes" id="UP000246702"/>
    </source>
</evidence>
<dbReference type="SUPFAM" id="SSF48264">
    <property type="entry name" value="Cytochrome P450"/>
    <property type="match status" value="1"/>
</dbReference>
<keyword evidence="12" id="KW-1185">Reference proteome</keyword>
<protein>
    <submittedName>
        <fullName evidence="11">Putative P450 monooxygenase</fullName>
    </submittedName>
</protein>
<evidence type="ECO:0000256" key="10">
    <source>
        <dbReference type="SAM" id="Phobius"/>
    </source>
</evidence>
<dbReference type="Gene3D" id="1.10.630.10">
    <property type="entry name" value="Cytochrome P450"/>
    <property type="match status" value="1"/>
</dbReference>
<gene>
    <name evidence="11" type="ORF">BO94DRAFT_612082</name>
</gene>
<dbReference type="GO" id="GO:0004497">
    <property type="term" value="F:monooxygenase activity"/>
    <property type="evidence" value="ECO:0007669"/>
    <property type="project" value="UniProtKB-KW"/>
</dbReference>
<name>A0A317V471_9EURO</name>
<dbReference type="GO" id="GO:0020037">
    <property type="term" value="F:heme binding"/>
    <property type="evidence" value="ECO:0007669"/>
    <property type="project" value="InterPro"/>
</dbReference>
<dbReference type="InterPro" id="IPR017972">
    <property type="entry name" value="Cyt_P450_CS"/>
</dbReference>
<dbReference type="InterPro" id="IPR002401">
    <property type="entry name" value="Cyt_P450_E_grp-I"/>
</dbReference>
<dbReference type="RefSeq" id="XP_025461986.1">
    <property type="nucleotide sequence ID" value="XM_025616656.1"/>
</dbReference>
<evidence type="ECO:0000256" key="4">
    <source>
        <dbReference type="ARBA" id="ARBA00022723"/>
    </source>
</evidence>
<dbReference type="GO" id="GO:0016705">
    <property type="term" value="F:oxidoreductase activity, acting on paired donors, with incorporation or reduction of molecular oxygen"/>
    <property type="evidence" value="ECO:0007669"/>
    <property type="project" value="InterPro"/>
</dbReference>
<dbReference type="GeneID" id="37118799"/>
<dbReference type="PRINTS" id="PR00385">
    <property type="entry name" value="P450"/>
</dbReference>
<dbReference type="AlphaFoldDB" id="A0A317V471"/>
<comment type="similarity">
    <text evidence="2 9">Belongs to the cytochrome P450 family.</text>
</comment>
<keyword evidence="10" id="KW-1133">Transmembrane helix</keyword>
<dbReference type="CDD" id="cd11062">
    <property type="entry name" value="CYP58-like"/>
    <property type="match status" value="1"/>
</dbReference>
<comment type="caution">
    <text evidence="11">The sequence shown here is derived from an EMBL/GenBank/DDBJ whole genome shotgun (WGS) entry which is preliminary data.</text>
</comment>
<proteinExistence type="inferred from homology"/>
<keyword evidence="10" id="KW-0812">Transmembrane</keyword>
<evidence type="ECO:0000256" key="2">
    <source>
        <dbReference type="ARBA" id="ARBA00010617"/>
    </source>
</evidence>
<evidence type="ECO:0000256" key="1">
    <source>
        <dbReference type="ARBA" id="ARBA00001971"/>
    </source>
</evidence>
<dbReference type="Proteomes" id="UP000246702">
    <property type="component" value="Unassembled WGS sequence"/>
</dbReference>
<dbReference type="PANTHER" id="PTHR24305:SF157">
    <property type="entry name" value="N-ACETYLTRYPTOPHAN 6-HYDROXYLASE IVOC-RELATED"/>
    <property type="match status" value="1"/>
</dbReference>
<evidence type="ECO:0000256" key="3">
    <source>
        <dbReference type="ARBA" id="ARBA00022617"/>
    </source>
</evidence>